<dbReference type="Proteomes" id="UP000594121">
    <property type="component" value="Chromosome"/>
</dbReference>
<evidence type="ECO:0000313" key="1">
    <source>
        <dbReference type="EMBL" id="QOJ78191.1"/>
    </source>
</evidence>
<keyword evidence="2" id="KW-1185">Reference proteome</keyword>
<dbReference type="InParanoid" id="A0A7L9FEY8"/>
<proteinExistence type="predicted"/>
<accession>A0A7L9FEY8</accession>
<sequence>MTTSIYRNYSEFSMNVVLTLIEMIRHTKGGMITFNSKKIAVLAGMVTHPVILTLIKDVLERLKEKGYIMEVGRTKHGVKYSVTRESPLWILAKSYEKITIRSLEDLDEVIEKLALKALA</sequence>
<dbReference type="AlphaFoldDB" id="A0A7L9FEY8"/>
<gene>
    <name evidence="1" type="ORF">IG193_05260</name>
</gene>
<dbReference type="KEGG" id="thel:IG193_05260"/>
<dbReference type="RefSeq" id="WP_192818163.1">
    <property type="nucleotide sequence ID" value="NZ_CP062310.1"/>
</dbReference>
<organism evidence="1 2">
    <name type="scientific">Infirmifilum lucidum</name>
    <dbReference type="NCBI Taxonomy" id="2776706"/>
    <lineage>
        <taxon>Archaea</taxon>
        <taxon>Thermoproteota</taxon>
        <taxon>Thermoprotei</taxon>
        <taxon>Thermofilales</taxon>
        <taxon>Thermofilaceae</taxon>
        <taxon>Infirmifilum</taxon>
    </lineage>
</organism>
<reference evidence="1 2" key="1">
    <citation type="submission" date="2020-10" db="EMBL/GenBank/DDBJ databases">
        <title>Thermofilum lucidum 3507LT sp. nov. a novel member of Thermofilaceae family isolated from Chile hot spring, and proposal of description order Thermofilales.</title>
        <authorList>
            <person name="Zayulina K.S."/>
            <person name="Elcheninov A.G."/>
            <person name="Toshchakov S.V."/>
            <person name="Kublanov I.V."/>
        </authorList>
    </citation>
    <scope>NUCLEOTIDE SEQUENCE [LARGE SCALE GENOMIC DNA]</scope>
    <source>
        <strain evidence="1 2">3507LT</strain>
    </source>
</reference>
<dbReference type="EMBL" id="CP062310">
    <property type="protein sequence ID" value="QOJ78191.1"/>
    <property type="molecule type" value="Genomic_DNA"/>
</dbReference>
<protein>
    <recommendedName>
        <fullName evidence="3">DNA-binding protein</fullName>
    </recommendedName>
</protein>
<dbReference type="GeneID" id="59149282"/>
<evidence type="ECO:0000313" key="2">
    <source>
        <dbReference type="Proteomes" id="UP000594121"/>
    </source>
</evidence>
<name>A0A7L9FEY8_9CREN</name>
<evidence type="ECO:0008006" key="3">
    <source>
        <dbReference type="Google" id="ProtNLM"/>
    </source>
</evidence>